<dbReference type="AlphaFoldDB" id="A0A3M8EXE1"/>
<dbReference type="EMBL" id="JNAD02000013">
    <property type="protein sequence ID" value="RKM92585.1"/>
    <property type="molecule type" value="Genomic_DNA"/>
</dbReference>
<dbReference type="RefSeq" id="WP_043472650.1">
    <property type="nucleotide sequence ID" value="NZ_JNAD02000013.1"/>
</dbReference>
<gene>
    <name evidence="1" type="ORF">SFRA_024675</name>
</gene>
<organism evidence="1 2">
    <name type="scientific">Streptomyces xinghaiensis</name>
    <dbReference type="NCBI Taxonomy" id="1038928"/>
    <lineage>
        <taxon>Bacteria</taxon>
        <taxon>Bacillati</taxon>
        <taxon>Actinomycetota</taxon>
        <taxon>Actinomycetes</taxon>
        <taxon>Kitasatosporales</taxon>
        <taxon>Streptomycetaceae</taxon>
        <taxon>Streptomyces</taxon>
    </lineage>
</organism>
<proteinExistence type="predicted"/>
<sequence length="109" mass="11895">MAHTGPDHDRSFTFLAGASVLVTIQGATEQAARTTYKEITEEFAIGFTTQDGHHLDALTLEDTKPELYRVDGEEPAEECPDEECDGYLINGRCTDARHTPPAADHTATC</sequence>
<protein>
    <submittedName>
        <fullName evidence="1">Uncharacterized protein</fullName>
    </submittedName>
</protein>
<reference evidence="1 2" key="1">
    <citation type="journal article" date="2014" name="Genome Announc.">
        <title>Draft Genome Sequence of Streptomyces fradiae ATCC 19609, a Strain Highly Sensitive to Antibiotics.</title>
        <authorList>
            <person name="Bekker O.B."/>
            <person name="Klimina K.M."/>
            <person name="Vatlin A.A."/>
            <person name="Zakharevich N.V."/>
            <person name="Kasianov A.S."/>
            <person name="Danilenko V.N."/>
        </authorList>
    </citation>
    <scope>NUCLEOTIDE SEQUENCE [LARGE SCALE GENOMIC DNA]</scope>
    <source>
        <strain evidence="1 2">ATCC 19609</strain>
    </source>
</reference>
<keyword evidence="2" id="KW-1185">Reference proteome</keyword>
<name>A0A3M8EXE1_9ACTN</name>
<evidence type="ECO:0000313" key="1">
    <source>
        <dbReference type="EMBL" id="RKM92585.1"/>
    </source>
</evidence>
<evidence type="ECO:0000313" key="2">
    <source>
        <dbReference type="Proteomes" id="UP000028058"/>
    </source>
</evidence>
<dbReference type="Proteomes" id="UP000028058">
    <property type="component" value="Unassembled WGS sequence"/>
</dbReference>
<accession>A0A3M8EXE1</accession>
<comment type="caution">
    <text evidence="1">The sequence shown here is derived from an EMBL/GenBank/DDBJ whole genome shotgun (WGS) entry which is preliminary data.</text>
</comment>